<dbReference type="EMBL" id="AF325155">
    <property type="protein sequence ID" value="AAL01695.1"/>
    <property type="molecule type" value="Genomic_DNA"/>
</dbReference>
<keyword evidence="5" id="KW-1185">Reference proteome</keyword>
<keyword evidence="1" id="KW-0863">Zinc-finger</keyword>
<dbReference type="Proteomes" id="UP000202667">
    <property type="component" value="Segment"/>
</dbReference>
<dbReference type="GO" id="GO:0008270">
    <property type="term" value="F:zinc ion binding"/>
    <property type="evidence" value="ECO:0007669"/>
    <property type="project" value="UniProtKB-KW"/>
</dbReference>
<evidence type="ECO:0000259" key="2">
    <source>
        <dbReference type="PROSITE" id="PS50089"/>
    </source>
</evidence>
<dbReference type="Gene3D" id="3.30.40.10">
    <property type="entry name" value="Zinc/RING finger domain, C3HC4 (zinc finger)"/>
    <property type="match status" value="1"/>
</dbReference>
<gene>
    <name evidence="4" type="primary">ORF8</name>
</gene>
<dbReference type="KEGG" id="vg:922233"/>
<dbReference type="PROSITE" id="PS50089">
    <property type="entry name" value="ZF_RING_2"/>
    <property type="match status" value="1"/>
</dbReference>
<dbReference type="InterPro" id="IPR001841">
    <property type="entry name" value="Znf_RING"/>
</dbReference>
<evidence type="ECO:0000313" key="5">
    <source>
        <dbReference type="Proteomes" id="UP000202667"/>
    </source>
</evidence>
<evidence type="ECO:0000313" key="4">
    <source>
        <dbReference type="EMBL" id="QHN73858.1"/>
    </source>
</evidence>
<accession>Q91BK7</accession>
<dbReference type="OrthoDB" id="14620at10239"/>
<dbReference type="SUPFAM" id="SSF57850">
    <property type="entry name" value="RING/U-box"/>
    <property type="match status" value="1"/>
</dbReference>
<dbReference type="InterPro" id="IPR007954">
    <property type="entry name" value="Baculo_IE-1"/>
</dbReference>
<organism evidence="3 5">
    <name type="scientific">Spodoptera litura multicapsid nucleopolyhedrovirus</name>
    <name type="common">SpltMNPV</name>
    <dbReference type="NCBI Taxonomy" id="46242"/>
    <lineage>
        <taxon>Viruses</taxon>
        <taxon>Viruses incertae sedis</taxon>
        <taxon>Naldaviricetes</taxon>
        <taxon>Lefavirales</taxon>
        <taxon>Baculoviridae</taxon>
        <taxon>Alphabaculovirus</taxon>
        <taxon>Alphabaculovirus spliturae</taxon>
    </lineage>
</organism>
<organismHost>
    <name type="scientific">Lepidoptera</name>
    <name type="common">moths &amp; butterflies</name>
    <dbReference type="NCBI Taxonomy" id="7088"/>
</organismHost>
<dbReference type="RefSeq" id="NP_258276.1">
    <property type="nucleotide sequence ID" value="NC_003102.1"/>
</dbReference>
<reference evidence="4" key="2">
    <citation type="journal article" date="2019" name="Viruses">
        <title>Identification of Loci Associated with Enhanced Virulence in Spodoptera litura Nucleopolyhedrovirus Isolates Using Deep Sequencing.</title>
        <authorList>
            <person name="Zwart M.P."/>
            <person name="Ali G."/>
            <person name="Strien E.A.V."/>
            <person name="Schijlen E.G.W.M."/>
            <person name="Wang M."/>
            <person name="Werf W.V."/>
            <person name="Vlak J.M."/>
        </authorList>
    </citation>
    <scope>NUCLEOTIDE SEQUENCE</scope>
    <source>
        <strain evidence="4">G2</strain>
    </source>
</reference>
<feature type="domain" description="RING-type" evidence="2">
    <location>
        <begin position="227"/>
        <end position="274"/>
    </location>
</feature>
<reference evidence="3 5" key="1">
    <citation type="journal article" date="2001" name="Virology">
        <title>Sequence analysis of the Spodoptera litura multicapsid nucleopolyhedrovirus genome.</title>
        <authorList>
            <person name="Pang Y."/>
            <person name="Yu J."/>
            <person name="Wang L."/>
            <person name="Hu X."/>
            <person name="Bao W."/>
            <person name="Li G."/>
            <person name="Chen C."/>
            <person name="Han H."/>
            <person name="Hu S."/>
            <person name="Yang H."/>
        </authorList>
    </citation>
    <scope>NUCLEOTIDE SEQUENCE [LARGE SCALE GENOMIC DNA]</scope>
    <source>
        <strain evidence="3 5">G2</strain>
    </source>
</reference>
<dbReference type="EMBL" id="MN342245">
    <property type="protein sequence ID" value="QHN73858.1"/>
    <property type="molecule type" value="Genomic_DNA"/>
</dbReference>
<sequence>MILHQSDNEINKPLSQVFKHLREMGSMYDDTEMAAIYAAATTTATDEKCNKNDVSSYHDHQVLSNFMLNGMYSDDLKVNLKAQYNVKLAAFRIVEHKYNEDHHDSGLDKTSPLYYGEDESVVLCGEDKCYHDLIAETADLSKIIEDLYDASPVYRLNYFIFVPYVKRLLQIICMFTNDVCCKRSVRSTIARLETCLKRGNEKLESVRRLNKTLNVMSVFLEQNVYECNICKDVSNDERFLKPDECCGFRICNLCYANLWKFSNTPHNPVCPVCKTSYRVEKYESSSPLI</sequence>
<name>Q91BK7_NPVST</name>
<keyword evidence="1" id="KW-0479">Metal-binding</keyword>
<evidence type="ECO:0000313" key="3">
    <source>
        <dbReference type="EMBL" id="AAL01695.1"/>
    </source>
</evidence>
<dbReference type="InterPro" id="IPR013083">
    <property type="entry name" value="Znf_RING/FYVE/PHD"/>
</dbReference>
<proteinExistence type="predicted"/>
<keyword evidence="1" id="KW-0862">Zinc</keyword>
<evidence type="ECO:0000256" key="1">
    <source>
        <dbReference type="PROSITE-ProRule" id="PRU00175"/>
    </source>
</evidence>
<dbReference type="Pfam" id="PF05290">
    <property type="entry name" value="Baculo_IE-1"/>
    <property type="match status" value="1"/>
</dbReference>
<protein>
    <submittedName>
        <fullName evidence="4">Ie-0</fullName>
    </submittedName>
    <submittedName>
        <fullName evidence="3">Immediate early 0 protein</fullName>
    </submittedName>
</protein>